<dbReference type="OrthoDB" id="10264595at2759"/>
<keyword evidence="4" id="KW-0677">Repeat</keyword>
<dbReference type="GO" id="GO:0006623">
    <property type="term" value="P:protein targeting to vacuole"/>
    <property type="evidence" value="ECO:0007669"/>
    <property type="project" value="TreeGrafter"/>
</dbReference>
<dbReference type="InterPro" id="IPR017105">
    <property type="entry name" value="AP3_complex_dsu"/>
</dbReference>
<proteinExistence type="inferred from homology"/>
<dbReference type="GO" id="GO:0010008">
    <property type="term" value="C:endosome membrane"/>
    <property type="evidence" value="ECO:0007669"/>
    <property type="project" value="TreeGrafter"/>
</dbReference>
<evidence type="ECO:0000313" key="12">
    <source>
        <dbReference type="Proteomes" id="UP000039046"/>
    </source>
</evidence>
<dbReference type="InterPro" id="IPR016024">
    <property type="entry name" value="ARM-type_fold"/>
</dbReference>
<dbReference type="InterPro" id="IPR011989">
    <property type="entry name" value="ARM-like"/>
</dbReference>
<accession>A0A0A1THT1</accession>
<feature type="region of interest" description="Disordered" evidence="9">
    <location>
        <begin position="742"/>
        <end position="779"/>
    </location>
</feature>
<reference evidence="11 12" key="1">
    <citation type="journal article" date="2015" name="Genome Announc.">
        <title>Draft Genome Sequence and Gene Annotation of the Entomopathogenic Fungus Verticillium hemipterigenum.</title>
        <authorList>
            <person name="Horn F."/>
            <person name="Habel A."/>
            <person name="Scharf D.H."/>
            <person name="Dworschak J."/>
            <person name="Brakhage A.A."/>
            <person name="Guthke R."/>
            <person name="Hertweck C."/>
            <person name="Linde J."/>
        </authorList>
    </citation>
    <scope>NUCLEOTIDE SEQUENCE [LARGE SCALE GENOMIC DNA]</scope>
</reference>
<evidence type="ECO:0000256" key="7">
    <source>
        <dbReference type="PIRNR" id="PIRNR037092"/>
    </source>
</evidence>
<dbReference type="HOGENOM" id="CLU_001908_3_0_1"/>
<evidence type="ECO:0000256" key="8">
    <source>
        <dbReference type="SAM" id="Coils"/>
    </source>
</evidence>
<dbReference type="EMBL" id="CDHN01000007">
    <property type="protein sequence ID" value="CEJ94524.1"/>
    <property type="molecule type" value="Genomic_DNA"/>
</dbReference>
<feature type="compositionally biased region" description="Low complexity" evidence="9">
    <location>
        <begin position="742"/>
        <end position="753"/>
    </location>
</feature>
<organism evidence="11 12">
    <name type="scientific">[Torrubiella] hemipterigena</name>
    <dbReference type="NCBI Taxonomy" id="1531966"/>
    <lineage>
        <taxon>Eukaryota</taxon>
        <taxon>Fungi</taxon>
        <taxon>Dikarya</taxon>
        <taxon>Ascomycota</taxon>
        <taxon>Pezizomycotina</taxon>
        <taxon>Sordariomycetes</taxon>
        <taxon>Hypocreomycetidae</taxon>
        <taxon>Hypocreales</taxon>
        <taxon>Clavicipitaceae</taxon>
        <taxon>Clavicipitaceae incertae sedis</taxon>
        <taxon>'Torrubiella' clade</taxon>
    </lineage>
</organism>
<keyword evidence="6" id="KW-0472">Membrane</keyword>
<feature type="compositionally biased region" description="Polar residues" evidence="9">
    <location>
        <begin position="408"/>
        <end position="417"/>
    </location>
</feature>
<comment type="subunit">
    <text evidence="7">Adaptor protein complex 3 (AP-3) is a heterotetramer.</text>
</comment>
<comment type="similarity">
    <text evidence="2 7">Belongs to the adaptor complexes large subunit family.</text>
</comment>
<dbReference type="GO" id="GO:0030123">
    <property type="term" value="C:AP-3 adaptor complex"/>
    <property type="evidence" value="ECO:0007669"/>
    <property type="project" value="InterPro"/>
</dbReference>
<evidence type="ECO:0000256" key="6">
    <source>
        <dbReference type="ARBA" id="ARBA00023136"/>
    </source>
</evidence>
<evidence type="ECO:0000256" key="2">
    <source>
        <dbReference type="ARBA" id="ARBA00006613"/>
    </source>
</evidence>
<dbReference type="SUPFAM" id="SSF48371">
    <property type="entry name" value="ARM repeat"/>
    <property type="match status" value="1"/>
</dbReference>
<evidence type="ECO:0000256" key="3">
    <source>
        <dbReference type="ARBA" id="ARBA00022448"/>
    </source>
</evidence>
<comment type="function">
    <text evidence="7">Part of the AP-3 complex, an adaptor-related complex which is not clathrin-associated. The complex is associated with the Golgi region as well as more peripheral structures. It facilitates the budding of vesicles from the Golgi membrane.</text>
</comment>
<dbReference type="Gene3D" id="1.25.10.10">
    <property type="entry name" value="Leucine-rich Repeat Variant"/>
    <property type="match status" value="1"/>
</dbReference>
<sequence>MEQFLGRGTNKAPRGASTDVTMFEKSLYDLIKGIRSHKGNEKQYIQKVLKECRAEVRSQDMDVKATALLKLVYLEMVGHDMSWASFHVLEVMSSPKYHQKRVGYLGAVQSFRTDTEVLMLATNLLKKDLSATSPIVMSLPIAALPHVITPSLALSTLADLLPRLGHSHANIRKKSLVTLYRLALVYPETLRAAWPKIKERLMDPDEDSSVTAAIVNVICELGWRRPHDFLPLAPRLFELLVDGNNNWMAIKLIKLFAILTPMEPRLTRKLLPPLTNIIRTTPAMSLLYECINGIIQGGILSDESSDTDEIATLCVSKLRGMITINGDPNLKYVALLAFNKIVLTHPHLVSEQEDVILDCIDNPDITIRIQALDLFQGMVSADNLTPIVSRLMKQLKLAAANDGRDDSATASVDSSYDSDGEPKPPTQASKPRSQSPPLPEDYRLDVVSKILQMSSKDNYANITDFDWYIDILTQLVRIMPITTPSSDDESGLARGSTTSSVSKRIGNELRNVAVKVRAMRSTAVRAADDIIYQLLKITPVGHSVTSDTLQAVVWILGEYCQLLQNADDTLSNLLQLIPRVGSVDVSIVMIQAIAKIFAAVAGDATEPWTAERKSRIALLMARILHVAEPFALHPNLEIQERASEFIELMKLTAEAAAGQPASTNEAPQDAPLLLTQAIPSLFNGWELKSVAVGAQYHVPLLENLDLDAPIHRDLPGLLAQASFAKLGEEEVDAFEAYYNERPAPTSISSSTPALDRLADPEESQSGGYQQQPDEDAYLDPDIVARRRAKRLEQNRDDPFYISSDANVAEQASIHNIIQSSNGDDVDIDSIPIMKLDLDQISVPKQAPQRQAPKPRQQITVAADEMLQSSGAGTPRYDSEGNAESAAKAKARKLKQGLLQVDSSTIGSFSLEGEPKHALSLQQQQEEEAEMQKAMHEVEKLRLEMQRANERIQVAQGVDTAGIIVKKKKKKKVVKDGEAADSTEIKVKKKKPKVGDDGEVVVTKKKKKRAPVTFDDEPKPLDS</sequence>
<dbReference type="AlphaFoldDB" id="A0A0A1THT1"/>
<dbReference type="InterPro" id="IPR002553">
    <property type="entry name" value="Clathrin/coatomer_adapt-like_N"/>
</dbReference>
<evidence type="ECO:0000256" key="5">
    <source>
        <dbReference type="ARBA" id="ARBA00022927"/>
    </source>
</evidence>
<keyword evidence="5 7" id="KW-0653">Protein transport</keyword>
<keyword evidence="7" id="KW-0333">Golgi apparatus</keyword>
<dbReference type="STRING" id="1531966.A0A0A1THT1"/>
<feature type="domain" description="Clathrin/coatomer adaptor adaptin-like N-terminal" evidence="10">
    <location>
        <begin position="41"/>
        <end position="651"/>
    </location>
</feature>
<dbReference type="Pfam" id="PF01602">
    <property type="entry name" value="Adaptin_N"/>
    <property type="match status" value="1"/>
</dbReference>
<dbReference type="PANTHER" id="PTHR22781:SF12">
    <property type="entry name" value="AP-3 COMPLEX SUBUNIT DELTA-1"/>
    <property type="match status" value="1"/>
</dbReference>
<evidence type="ECO:0000256" key="1">
    <source>
        <dbReference type="ARBA" id="ARBA00004308"/>
    </source>
</evidence>
<gene>
    <name evidence="11" type="ORF">VHEMI10048</name>
</gene>
<name>A0A0A1THT1_9HYPO</name>
<dbReference type="GO" id="GO:0006896">
    <property type="term" value="P:Golgi to vacuole transport"/>
    <property type="evidence" value="ECO:0007669"/>
    <property type="project" value="TreeGrafter"/>
</dbReference>
<feature type="region of interest" description="Disordered" evidence="9">
    <location>
        <begin position="403"/>
        <end position="439"/>
    </location>
</feature>
<keyword evidence="3 7" id="KW-0813">Transport</keyword>
<dbReference type="Proteomes" id="UP000039046">
    <property type="component" value="Unassembled WGS sequence"/>
</dbReference>
<comment type="subcellular location">
    <subcellularLocation>
        <location evidence="1">Endomembrane system</location>
    </subcellularLocation>
    <subcellularLocation>
        <location evidence="7">Golgi apparatus</location>
    </subcellularLocation>
</comment>
<evidence type="ECO:0000313" key="11">
    <source>
        <dbReference type="EMBL" id="CEJ94524.1"/>
    </source>
</evidence>
<keyword evidence="12" id="KW-1185">Reference proteome</keyword>
<evidence type="ECO:0000256" key="9">
    <source>
        <dbReference type="SAM" id="MobiDB-lite"/>
    </source>
</evidence>
<feature type="coiled-coil region" evidence="8">
    <location>
        <begin position="920"/>
        <end position="957"/>
    </location>
</feature>
<evidence type="ECO:0000259" key="10">
    <source>
        <dbReference type="Pfam" id="PF01602"/>
    </source>
</evidence>
<evidence type="ECO:0000256" key="4">
    <source>
        <dbReference type="ARBA" id="ARBA00022737"/>
    </source>
</evidence>
<dbReference type="GO" id="GO:0005794">
    <property type="term" value="C:Golgi apparatus"/>
    <property type="evidence" value="ECO:0007669"/>
    <property type="project" value="UniProtKB-SubCell"/>
</dbReference>
<dbReference type="PANTHER" id="PTHR22781">
    <property type="entry name" value="DELTA ADAPTIN-RELATED"/>
    <property type="match status" value="1"/>
</dbReference>
<keyword evidence="8" id="KW-0175">Coiled coil</keyword>
<protein>
    <recommendedName>
        <fullName evidence="7">AP-3 complex subunit delta</fullName>
    </recommendedName>
</protein>
<dbReference type="PIRSF" id="PIRSF037092">
    <property type="entry name" value="AP3_complex_delta"/>
    <property type="match status" value="1"/>
</dbReference>